<gene>
    <name evidence="3" type="ORF">M8C21_031421</name>
</gene>
<proteinExistence type="predicted"/>
<keyword evidence="2" id="KW-0812">Transmembrane</keyword>
<dbReference type="InterPro" id="IPR008978">
    <property type="entry name" value="HSP20-like_chaperone"/>
</dbReference>
<protein>
    <recommendedName>
        <fullName evidence="5">SHSP domain-containing protein</fullName>
    </recommendedName>
</protein>
<dbReference type="CDD" id="cd06464">
    <property type="entry name" value="ACD_sHsps-like"/>
    <property type="match status" value="1"/>
</dbReference>
<evidence type="ECO:0000256" key="1">
    <source>
        <dbReference type="SAM" id="MobiDB-lite"/>
    </source>
</evidence>
<organism evidence="3 4">
    <name type="scientific">Ambrosia artemisiifolia</name>
    <name type="common">Common ragweed</name>
    <dbReference type="NCBI Taxonomy" id="4212"/>
    <lineage>
        <taxon>Eukaryota</taxon>
        <taxon>Viridiplantae</taxon>
        <taxon>Streptophyta</taxon>
        <taxon>Embryophyta</taxon>
        <taxon>Tracheophyta</taxon>
        <taxon>Spermatophyta</taxon>
        <taxon>Magnoliopsida</taxon>
        <taxon>eudicotyledons</taxon>
        <taxon>Gunneridae</taxon>
        <taxon>Pentapetalae</taxon>
        <taxon>asterids</taxon>
        <taxon>campanulids</taxon>
        <taxon>Asterales</taxon>
        <taxon>Asteraceae</taxon>
        <taxon>Asteroideae</taxon>
        <taxon>Heliantheae alliance</taxon>
        <taxon>Heliantheae</taxon>
        <taxon>Ambrosia</taxon>
    </lineage>
</organism>
<dbReference type="AlphaFoldDB" id="A0AAD5GMU4"/>
<dbReference type="PANTHER" id="PTHR43670">
    <property type="entry name" value="HEAT SHOCK PROTEIN 26"/>
    <property type="match status" value="1"/>
</dbReference>
<evidence type="ECO:0000313" key="3">
    <source>
        <dbReference type="EMBL" id="KAI7748660.1"/>
    </source>
</evidence>
<sequence>MDFKLDLKLPNEVDLSISKNEQLVVFASHQTDSMFILTSDLKKGGYERKDIKIEINEDGSRMTISGEKPNMRGFQKTFIIPQGVALDKVKARFAQQESRLTIRMPKLVKVMVPGDGIQELKQPTPVPGKGNPSAEKQTENQDADEKIKQHDPKPESQQGKDEEIKQQDPKSESKQEKAEEAEQKGSSSSSFSSSTTIVAGSTLLMSLIVVLFGFIRSKNESTKKTT</sequence>
<feature type="compositionally biased region" description="Low complexity" evidence="1">
    <location>
        <begin position="184"/>
        <end position="194"/>
    </location>
</feature>
<feature type="transmembrane region" description="Helical" evidence="2">
    <location>
        <begin position="197"/>
        <end position="215"/>
    </location>
</feature>
<accession>A0AAD5GMU4</accession>
<evidence type="ECO:0000256" key="2">
    <source>
        <dbReference type="SAM" id="Phobius"/>
    </source>
</evidence>
<dbReference type="EMBL" id="JAMZMK010006492">
    <property type="protein sequence ID" value="KAI7748660.1"/>
    <property type="molecule type" value="Genomic_DNA"/>
</dbReference>
<reference evidence="3" key="1">
    <citation type="submission" date="2022-06" db="EMBL/GenBank/DDBJ databases">
        <title>Uncovering the hologenomic basis of an extraordinary plant invasion.</title>
        <authorList>
            <person name="Bieker V.C."/>
            <person name="Martin M.D."/>
            <person name="Gilbert T."/>
            <person name="Hodgins K."/>
            <person name="Battlay P."/>
            <person name="Petersen B."/>
            <person name="Wilson J."/>
        </authorList>
    </citation>
    <scope>NUCLEOTIDE SEQUENCE</scope>
    <source>
        <strain evidence="3">AA19_3_7</strain>
        <tissue evidence="3">Leaf</tissue>
    </source>
</reference>
<keyword evidence="4" id="KW-1185">Reference proteome</keyword>
<dbReference type="SUPFAM" id="SSF49764">
    <property type="entry name" value="HSP20-like chaperones"/>
    <property type="match status" value="1"/>
</dbReference>
<evidence type="ECO:0000313" key="4">
    <source>
        <dbReference type="Proteomes" id="UP001206925"/>
    </source>
</evidence>
<dbReference type="PANTHER" id="PTHR43670:SF34">
    <property type="entry name" value="HSP20-LIKE CHAPERONES SUPERFAMILY PROTEIN"/>
    <property type="match status" value="1"/>
</dbReference>
<dbReference type="Proteomes" id="UP001206925">
    <property type="component" value="Unassembled WGS sequence"/>
</dbReference>
<dbReference type="GO" id="GO:0034605">
    <property type="term" value="P:cellular response to heat"/>
    <property type="evidence" value="ECO:0007669"/>
    <property type="project" value="TreeGrafter"/>
</dbReference>
<evidence type="ECO:0008006" key="5">
    <source>
        <dbReference type="Google" id="ProtNLM"/>
    </source>
</evidence>
<feature type="compositionally biased region" description="Basic and acidic residues" evidence="1">
    <location>
        <begin position="136"/>
        <end position="183"/>
    </location>
</feature>
<name>A0AAD5GMU4_AMBAR</name>
<keyword evidence="2" id="KW-0472">Membrane</keyword>
<keyword evidence="2" id="KW-1133">Transmembrane helix</keyword>
<comment type="caution">
    <text evidence="3">The sequence shown here is derived from an EMBL/GenBank/DDBJ whole genome shotgun (WGS) entry which is preliminary data.</text>
</comment>
<feature type="region of interest" description="Disordered" evidence="1">
    <location>
        <begin position="116"/>
        <end position="195"/>
    </location>
</feature>
<dbReference type="Gene3D" id="2.60.40.790">
    <property type="match status" value="1"/>
</dbReference>